<keyword evidence="1" id="KW-0732">Signal</keyword>
<feature type="chain" id="PRO_5046975505" evidence="1">
    <location>
        <begin position="26"/>
        <end position="373"/>
    </location>
</feature>
<evidence type="ECO:0000313" key="3">
    <source>
        <dbReference type="Proteomes" id="UP000618931"/>
    </source>
</evidence>
<dbReference type="EMBL" id="JADQDM010000009">
    <property type="protein sequence ID" value="MBF9222733.1"/>
    <property type="molecule type" value="Genomic_DNA"/>
</dbReference>
<comment type="caution">
    <text evidence="2">The sequence shown here is derived from an EMBL/GenBank/DDBJ whole genome shotgun (WGS) entry which is preliminary data.</text>
</comment>
<accession>A0ABS0I7R6</accession>
<organism evidence="2 3">
    <name type="scientific">Hymenobacter ruricola</name>
    <dbReference type="NCBI Taxonomy" id="2791023"/>
    <lineage>
        <taxon>Bacteria</taxon>
        <taxon>Pseudomonadati</taxon>
        <taxon>Bacteroidota</taxon>
        <taxon>Cytophagia</taxon>
        <taxon>Cytophagales</taxon>
        <taxon>Hymenobacteraceae</taxon>
        <taxon>Hymenobacter</taxon>
    </lineage>
</organism>
<sequence length="373" mass="40671">MLFQSFPLPRLALLLAAGLSFSACKKDTDVQIKEVDKTYSWVEEKTFFGLNKVLLSTGKDASSLYLQTASAVWKAAPGVSGQPYLSVLGFAGTDVSVRFPLAADVYARPLTDTLVRVTPYANAADSDYSVDIRLHQLDPQAITYKALAGESSQGDYQFAAINQNRYLLLGYRRTAAGPTDPAIRLVLAPVTFDAFRVLQVQPRVLTLPGVVPTAGAYILRITAIDDYFLVALTGGSVFKIKQDGSVRLVSSQDNVTAFYKYQGQVYAHAGLSNLLVSADAGETWRTYTGVPSVLRSSGFKVLGDSLVGYVRPFNQLYSLRWNGGTGRVRELKNDGLGQTAITGIEQLRDTVYVTTTGGLFKRPLKTFFESKPQ</sequence>
<keyword evidence="3" id="KW-1185">Reference proteome</keyword>
<reference evidence="2 3" key="1">
    <citation type="submission" date="2020-11" db="EMBL/GenBank/DDBJ databases">
        <authorList>
            <person name="Kim M.K."/>
        </authorList>
    </citation>
    <scope>NUCLEOTIDE SEQUENCE [LARGE SCALE GENOMIC DNA]</scope>
    <source>
        <strain evidence="2 3">BT662</strain>
    </source>
</reference>
<dbReference type="SUPFAM" id="SSF110296">
    <property type="entry name" value="Oligoxyloglucan reducing end-specific cellobiohydrolase"/>
    <property type="match status" value="1"/>
</dbReference>
<gene>
    <name evidence="2" type="ORF">I2H31_16640</name>
</gene>
<evidence type="ECO:0000256" key="1">
    <source>
        <dbReference type="SAM" id="SignalP"/>
    </source>
</evidence>
<protein>
    <submittedName>
        <fullName evidence="2">Uncharacterized protein</fullName>
    </submittedName>
</protein>
<dbReference type="RefSeq" id="WP_196294177.1">
    <property type="nucleotide sequence ID" value="NZ_JADQDM010000009.1"/>
</dbReference>
<dbReference type="Proteomes" id="UP000618931">
    <property type="component" value="Unassembled WGS sequence"/>
</dbReference>
<feature type="signal peptide" evidence="1">
    <location>
        <begin position="1"/>
        <end position="25"/>
    </location>
</feature>
<proteinExistence type="predicted"/>
<evidence type="ECO:0000313" key="2">
    <source>
        <dbReference type="EMBL" id="MBF9222733.1"/>
    </source>
</evidence>
<name>A0ABS0I7R6_9BACT</name>